<evidence type="ECO:0000256" key="1">
    <source>
        <dbReference type="SAM" id="Coils"/>
    </source>
</evidence>
<dbReference type="InterPro" id="IPR029044">
    <property type="entry name" value="Nucleotide-diphossugar_trans"/>
</dbReference>
<reference evidence="3 4" key="1">
    <citation type="journal article" date="2020" name="Arch. Microbiol.">
        <title>The genome sequence of the giant phototrophic gammaproteobacterium Thiospirillum jenense gives insight into its physiological properties and phylogenetic relationships.</title>
        <authorList>
            <person name="Imhoff J.F."/>
            <person name="Meyer T.E."/>
            <person name="Kyndt J.A."/>
        </authorList>
    </citation>
    <scope>NUCLEOTIDE SEQUENCE [LARGE SCALE GENOMIC DNA]</scope>
    <source>
        <strain evidence="3 4">DSM 216</strain>
    </source>
</reference>
<accession>A0A839HB53</accession>
<dbReference type="SUPFAM" id="SSF52540">
    <property type="entry name" value="P-loop containing nucleoside triphosphate hydrolases"/>
    <property type="match status" value="1"/>
</dbReference>
<feature type="domain" description="Glycosyltransferase 2-like" evidence="2">
    <location>
        <begin position="1881"/>
        <end position="1997"/>
    </location>
</feature>
<dbReference type="Pfam" id="PF14307">
    <property type="entry name" value="Glyco_tran_WbsX"/>
    <property type="match status" value="1"/>
</dbReference>
<dbReference type="Gene3D" id="3.20.20.80">
    <property type="entry name" value="Glycosidases"/>
    <property type="match status" value="1"/>
</dbReference>
<dbReference type="Pfam" id="PF00535">
    <property type="entry name" value="Glycos_transf_2"/>
    <property type="match status" value="1"/>
</dbReference>
<comment type="caution">
    <text evidence="3">The sequence shown here is derived from an EMBL/GenBank/DDBJ whole genome shotgun (WGS) entry which is preliminary data.</text>
</comment>
<dbReference type="InterPro" id="IPR027417">
    <property type="entry name" value="P-loop_NTPase"/>
</dbReference>
<dbReference type="InterPro" id="IPR001173">
    <property type="entry name" value="Glyco_trans_2-like"/>
</dbReference>
<gene>
    <name evidence="3" type="ORF">HUK38_08475</name>
</gene>
<dbReference type="Gene3D" id="3.90.550.10">
    <property type="entry name" value="Spore Coat Polysaccharide Biosynthesis Protein SpsA, Chain A"/>
    <property type="match status" value="1"/>
</dbReference>
<keyword evidence="1" id="KW-0175">Coiled coil</keyword>
<dbReference type="PANTHER" id="PTHR41244">
    <property type="entry name" value="RHAMNAN SYNTHESIS F"/>
    <property type="match status" value="1"/>
</dbReference>
<dbReference type="GO" id="GO:0016787">
    <property type="term" value="F:hydrolase activity"/>
    <property type="evidence" value="ECO:0007669"/>
    <property type="project" value="UniProtKB-KW"/>
</dbReference>
<proteinExistence type="predicted"/>
<dbReference type="EMBL" id="JABVCQ010000016">
    <property type="protein sequence ID" value="MBB1126265.1"/>
    <property type="molecule type" value="Genomic_DNA"/>
</dbReference>
<dbReference type="PANTHER" id="PTHR41244:SF1">
    <property type="entry name" value="GLYCOSYLTRANSFERASE"/>
    <property type="match status" value="1"/>
</dbReference>
<dbReference type="SUPFAM" id="SSF53448">
    <property type="entry name" value="Nucleotide-diphospho-sugar transferases"/>
    <property type="match status" value="1"/>
</dbReference>
<keyword evidence="4" id="KW-1185">Reference proteome</keyword>
<name>A0A839HB53_9GAMM</name>
<keyword evidence="3" id="KW-0378">Hydrolase</keyword>
<protein>
    <submittedName>
        <fullName evidence="3">Glycoside hydrolase family 99-like domain-containing protein</fullName>
    </submittedName>
</protein>
<dbReference type="InterPro" id="IPR032719">
    <property type="entry name" value="WbsX"/>
</dbReference>
<evidence type="ECO:0000259" key="2">
    <source>
        <dbReference type="Pfam" id="PF00535"/>
    </source>
</evidence>
<dbReference type="CDD" id="cd11579">
    <property type="entry name" value="Glyco_tran_WbsX"/>
    <property type="match status" value="1"/>
</dbReference>
<dbReference type="Gene3D" id="3.40.50.300">
    <property type="entry name" value="P-loop containing nucleotide triphosphate hydrolases"/>
    <property type="match status" value="1"/>
</dbReference>
<evidence type="ECO:0000313" key="3">
    <source>
        <dbReference type="EMBL" id="MBB1126265.1"/>
    </source>
</evidence>
<feature type="coiled-coil region" evidence="1">
    <location>
        <begin position="349"/>
        <end position="467"/>
    </location>
</feature>
<dbReference type="Proteomes" id="UP000548632">
    <property type="component" value="Unassembled WGS sequence"/>
</dbReference>
<dbReference type="RefSeq" id="WP_182583895.1">
    <property type="nucleotide sequence ID" value="NZ_JABVCQ010000016.1"/>
</dbReference>
<sequence>MTQSHDDSAINAPLATAVHSQLLPAIMPERTAVLILGMHRSGTSAVARVLNLLGAALPTNLMPAVADNNESGFWESKDIAAFNDELLASAGSSWDDWRQLNPDWFQSATAAAFLTRASTVLTAAFGDERFIVLKDPRICRLLPFWQQVLTQHGFTIKIVLPLRNPLAVAASLRKRDGFALPKGHLIWLRHVLDAERASRHLARVLIDYDDLLFDWRGTVRQLTNVLNLRWSRWSATAEVEIDAFLNPHLQHHHFTVAAVADHSDLNDWVKRTFAALIAAQKIIKNQVVDAELDAVAVEFDRASAVLGAVLRAEEVARDDAQHSAWEAHRLAGEAETRAIAATALADARIAEAEARLNVAVTQQSDAESRAIRLFNETVAASQQLDSLQQQFAAAEQIRHAQQLELTEKNQLLAQRDTQYARLAREEREQHTQLSLLRIDHRRYRLQAQQLERTLPAWQQRVQELTAALQSTLQRQSAMQVVDSKNFAKQLTQPTQLNDDQTIVIAQLQYQLTYFIQHHHQLLNWLMQLQHSQAWLVIRALFTFEQRLPLRWRRLLQLPMYVSWLMRLRLNKIRRQQRQMQQLLATGLFDTHWYAATYPEVLFTWKRPIEHWLNTGAHGGFNPNPLFAADWYRAQLPDSLQKVMDPLLHYVQYGAAAGRDPHPLFNTTWYLNQYPDVAASGLNPLQHFIAQGAIEKRHPHPLFNSHWYLTQYPDIAASGINPLVHFLAVGAHEGRASHPLFDARWYLTQYPDVAAAGLNPLVHFISTGAAEGRNPHPLFNTIWYLMRYPDVAHSGINPLLHFLMHGSSERRDPHWLFDSVWYLHHYSDETEFGHNPLLHFITHGAGSGYSPHPLFDLQWYCQQQPLLANNHENPLSYYLCDGRYHGQTPHPLFDSQWYLTQYPEVAVSDLDPLTHYLEHGIKANYNPHPLFDACYYLQQVTIQTTLAYRQPIQHYLEYGAQLGYQPHPLFDGNWYLTQNADVAVLGINPLLHFIFNGAAEGRNPHPLFDTQWYLEHAPDLPVATHALIHYVCNGAQEGRSPHPLFDANWYQAQFNSAAIDLHSKNTSPLAHYITHGAAAGYSPHPLFNAAWYLKRYPDIALLKCNPLIHYLQVGAAEGRQPHPLFDPEWYLTQRPELAETNCNLLRHYLTVGAIENLDPHPVFDSSWYLERSPDLAAAGINPLVHFITAGADEGRNPHPLFDCEWYLEQLPLLRTQRINPLEHYLQDGGFNGYTPHPLFDSAWYLEQDAALRDAQLNPLVHYLRWGAWEGRNPHPLFDSVRYLNGDEALRAAGFNPLVHYLLWGGFEGRDPHPLFDSDWYLEPNPALAAHDLNPLVHYLRWGANEQRNPHPLFHSVWYSDNYRTQLANSINPLVHYVRWGAFAGCDPNPFFRSAWYLEQDEELKKAGINPLLHYLEHGGFEGRNPSEQFDSQWYFNHYPDAAYSGLNPLVHYVLLGANQGYAACAKQLITTANTAHSQLYEQLLRTAEEHHDGDDYIPEDDCCLDAATLPLRLIAFYLPQFHPIPENDHWWGKGFTEWTNVAKAVPQYDGHYQPRLPDTLGFYDLRVQEIQREQIRLVRKHGIYGFCYYYYWFDGKKLLERPLTQVLNDPTLDLPFCLCWANENWTRRWDGGDETVLIGQNHCPSDDLAFIADIAPILIDSRYIRIGQRPLLLVYRPQLLPTPAATAIRWREFMRQHHQIELFLVAIQSFEGIDPTSIGFDAASEFPPHQTSSVEITAQCKLLNQSFNGRIYHYQRCVEYAENKLVQQESQSYVTFPGVMVNWDNTARRLSSATIFAHATPDAYRRWLNITCQRALAIPQPEQRIGFINAWNEWAEGTYLEPDRRYGFRYLQITRDVLNQLQAPSPALVESRIELINENEISVVLPVYNGSAWLTAALDSLVNQTVLPRELVIINDGSTDESQVLIDQWIAAHLQLPTRSMYRDNQGAHAAINTGVALSRSAVITIINQDDVFHPQRLERLLTIMQNKRNAFVFSMVEVLNDAANDAGLEMAQSIAHLYSAAHNRPTLLHAFLSSNLTVTTGNHCFTQDLFIKNGGYKHLRYCHDWDFALTAFFHTHPVLIDQALYQYRIHDQNSFHALSDIAEAESQSVLLAFYQRIKAHPALLAQYFGNVQQLCSYAKTIGHDQLLDEMTIGCVDL</sequence>
<evidence type="ECO:0000313" key="4">
    <source>
        <dbReference type="Proteomes" id="UP000548632"/>
    </source>
</evidence>
<organism evidence="3 4">
    <name type="scientific">Thiospirillum jenense</name>
    <dbReference type="NCBI Taxonomy" id="1653858"/>
    <lineage>
        <taxon>Bacteria</taxon>
        <taxon>Pseudomonadati</taxon>
        <taxon>Pseudomonadota</taxon>
        <taxon>Gammaproteobacteria</taxon>
        <taxon>Chromatiales</taxon>
        <taxon>Chromatiaceae</taxon>
        <taxon>Thiospirillum</taxon>
    </lineage>
</organism>